<feature type="signal peptide" evidence="1">
    <location>
        <begin position="1"/>
        <end position="18"/>
    </location>
</feature>
<dbReference type="InterPro" id="IPR014485">
    <property type="entry name" value="Pesterase_C1039"/>
</dbReference>
<feature type="domain" description="Calcineurin-like phosphoesterase" evidence="2">
    <location>
        <begin position="50"/>
        <end position="282"/>
    </location>
</feature>
<dbReference type="PIRSF" id="PIRSF017316">
    <property type="entry name" value="Pesterase_C1039"/>
    <property type="match status" value="1"/>
</dbReference>
<gene>
    <name evidence="4" type="ORF">HGRIS_010652</name>
</gene>
<reference evidence="5" key="1">
    <citation type="submission" date="2024-06" db="EMBL/GenBank/DDBJ databases">
        <title>Multi-omics analyses provide insights into the biosynthesis of the anticancer antibiotic pleurotin in Hohenbuehelia grisea.</title>
        <authorList>
            <person name="Weaver J.A."/>
            <person name="Alberti F."/>
        </authorList>
    </citation>
    <scope>NUCLEOTIDE SEQUENCE [LARGE SCALE GENOMIC DNA]</scope>
    <source>
        <strain evidence="5">T-177</strain>
    </source>
</reference>
<feature type="domain" description="Putative 5'-nucleotidase C-terminal" evidence="3">
    <location>
        <begin position="359"/>
        <end position="550"/>
    </location>
</feature>
<evidence type="ECO:0000259" key="2">
    <source>
        <dbReference type="Pfam" id="PF00149"/>
    </source>
</evidence>
<keyword evidence="5" id="KW-1185">Reference proteome</keyword>
<accession>A0ABR3IXF0</accession>
<dbReference type="Gene3D" id="3.90.780.10">
    <property type="entry name" value="5'-Nucleotidase, C-terminal domain"/>
    <property type="match status" value="2"/>
</dbReference>
<dbReference type="InterPro" id="IPR029052">
    <property type="entry name" value="Metallo-depent_PP-like"/>
</dbReference>
<evidence type="ECO:0000313" key="5">
    <source>
        <dbReference type="Proteomes" id="UP001556367"/>
    </source>
</evidence>
<dbReference type="InterPro" id="IPR053828">
    <property type="entry name" value="Nucleosidase_C"/>
</dbReference>
<dbReference type="Proteomes" id="UP001556367">
    <property type="component" value="Unassembled WGS sequence"/>
</dbReference>
<dbReference type="PANTHER" id="PTHR11575">
    <property type="entry name" value="5'-NUCLEOTIDASE-RELATED"/>
    <property type="match status" value="1"/>
</dbReference>
<protein>
    <recommendedName>
        <fullName evidence="6">Calcineurin-like phosphoesterase domain-containing protein</fullName>
    </recommendedName>
</protein>
<evidence type="ECO:0000313" key="4">
    <source>
        <dbReference type="EMBL" id="KAL0948027.1"/>
    </source>
</evidence>
<organism evidence="4 5">
    <name type="scientific">Hohenbuehelia grisea</name>
    <dbReference type="NCBI Taxonomy" id="104357"/>
    <lineage>
        <taxon>Eukaryota</taxon>
        <taxon>Fungi</taxon>
        <taxon>Dikarya</taxon>
        <taxon>Basidiomycota</taxon>
        <taxon>Agaricomycotina</taxon>
        <taxon>Agaricomycetes</taxon>
        <taxon>Agaricomycetidae</taxon>
        <taxon>Agaricales</taxon>
        <taxon>Pleurotineae</taxon>
        <taxon>Pleurotaceae</taxon>
        <taxon>Hohenbuehelia</taxon>
    </lineage>
</organism>
<dbReference type="CDD" id="cd07407">
    <property type="entry name" value="MPP_YHR202W_N"/>
    <property type="match status" value="1"/>
</dbReference>
<dbReference type="InterPro" id="IPR004843">
    <property type="entry name" value="Calcineurin-like_PHP"/>
</dbReference>
<name>A0ABR3IXF0_9AGAR</name>
<dbReference type="Gene3D" id="3.60.21.10">
    <property type="match status" value="1"/>
</dbReference>
<keyword evidence="1" id="KW-0732">Signal</keyword>
<dbReference type="InterPro" id="IPR036907">
    <property type="entry name" value="5'-Nucleotdase_C_sf"/>
</dbReference>
<comment type="caution">
    <text evidence="4">The sequence shown here is derived from an EMBL/GenBank/DDBJ whole genome shotgun (WGS) entry which is preliminary data.</text>
</comment>
<dbReference type="SUPFAM" id="SSF55816">
    <property type="entry name" value="5'-nucleotidase (syn. UDP-sugar hydrolase), C-terminal domain"/>
    <property type="match status" value="1"/>
</dbReference>
<evidence type="ECO:0008006" key="6">
    <source>
        <dbReference type="Google" id="ProtNLM"/>
    </source>
</evidence>
<evidence type="ECO:0000256" key="1">
    <source>
        <dbReference type="SAM" id="SignalP"/>
    </source>
</evidence>
<feature type="chain" id="PRO_5045359268" description="Calcineurin-like phosphoesterase domain-containing protein" evidence="1">
    <location>
        <begin position="19"/>
        <end position="588"/>
    </location>
</feature>
<dbReference type="Pfam" id="PF00149">
    <property type="entry name" value="Metallophos"/>
    <property type="match status" value="1"/>
</dbReference>
<dbReference type="SUPFAM" id="SSF56300">
    <property type="entry name" value="Metallo-dependent phosphatases"/>
    <property type="match status" value="1"/>
</dbReference>
<dbReference type="Pfam" id="PF21953">
    <property type="entry name" value="NadN_nucleosid_C"/>
    <property type="match status" value="1"/>
</dbReference>
<dbReference type="InterPro" id="IPR041823">
    <property type="entry name" value="YHR202W_N"/>
</dbReference>
<proteinExistence type="predicted"/>
<dbReference type="InterPro" id="IPR006179">
    <property type="entry name" value="5_nucleotidase/apyrase"/>
</dbReference>
<dbReference type="EMBL" id="JASNQZ010000014">
    <property type="protein sequence ID" value="KAL0948027.1"/>
    <property type="molecule type" value="Genomic_DNA"/>
</dbReference>
<dbReference type="PANTHER" id="PTHR11575:SF22">
    <property type="entry name" value="ADL392WP"/>
    <property type="match status" value="1"/>
</dbReference>
<sequence>MVAQLLLTILSALAAVRGCDDNDAHNHGKRPTPLIPLTPPSRPLEWGDINIIHTTDSHGWLLGHQKESFPEPNYSADFGEFASFVQRMKDIAIEKDVDLLLVDSGDLHDGSGLTDGYPAGDVNGHDANRFVRQIPYDVMTIGNHELYNYNVTLDMYKNFVPNIKGHYLSSNVNITTLDQEENPLNVPVGKRFAKFTTRKGLDVTALGVIFDFTGNAQNTTVQPVADMIREEWFAEAIEDEPDLFLLAGHMPVAKNKWPLVFDAIRAVHPLTPIVILGGHDHIRDCVQLDERSMSLASGRYMETVGWMSLKFDSCELEGGVTFNRRYLDANRVTYEYHTGRITLAKKFNLDFFLGTSPRDYLKFMAPYPSEDSLLSLFIEKASPFATSLNNTRASIPKLMIANTGGQRFDIFKGPFTRNDQLTSMPFTNGWLFIPEVPLAIAEQVLPALNHAGEPHGRRSELYAQGNVEERFSAWLEEMDRRAGPERREAGNMTLGYVTTDACPGEGDDTLHAPLPFHAIPDFIGSRPPPGVAADAPIDLVFLDFIAAQLLAILNTLQQEKEYTMDDVAEYASVKTNEVLGVYARHAWR</sequence>
<evidence type="ECO:0000259" key="3">
    <source>
        <dbReference type="Pfam" id="PF21953"/>
    </source>
</evidence>